<keyword evidence="3 5" id="KW-0663">Pyridoxal phosphate</keyword>
<feature type="binding site" evidence="5 7">
    <location>
        <position position="310"/>
    </location>
    <ligand>
        <name>substrate</name>
    </ligand>
</feature>
<dbReference type="PROSITE" id="PS00395">
    <property type="entry name" value="ALANINE_RACEMASE"/>
    <property type="match status" value="1"/>
</dbReference>
<dbReference type="SUPFAM" id="SSF51419">
    <property type="entry name" value="PLP-binding barrel"/>
    <property type="match status" value="1"/>
</dbReference>
<dbReference type="Gene3D" id="3.20.20.10">
    <property type="entry name" value="Alanine racemase"/>
    <property type="match status" value="1"/>
</dbReference>
<evidence type="ECO:0000259" key="8">
    <source>
        <dbReference type="SMART" id="SM01005"/>
    </source>
</evidence>
<dbReference type="EMBL" id="CP034549">
    <property type="protein sequence ID" value="AZQ43192.1"/>
    <property type="molecule type" value="Genomic_DNA"/>
</dbReference>
<reference evidence="9 10" key="1">
    <citation type="submission" date="2018-12" db="EMBL/GenBank/DDBJ databases">
        <title>Complete genome of Nonlabens sp. MJ115.</title>
        <authorList>
            <person name="Choi H.S."/>
            <person name="Jung J."/>
        </authorList>
    </citation>
    <scope>NUCLEOTIDE SEQUENCE [LARGE SCALE GENOMIC DNA]</scope>
    <source>
        <strain evidence="9 10">MJ115</strain>
    </source>
</reference>
<proteinExistence type="inferred from homology"/>
<comment type="catalytic activity">
    <reaction evidence="1 5">
        <text>L-alanine = D-alanine</text>
        <dbReference type="Rhea" id="RHEA:20249"/>
        <dbReference type="ChEBI" id="CHEBI:57416"/>
        <dbReference type="ChEBI" id="CHEBI:57972"/>
        <dbReference type="EC" id="5.1.1.1"/>
    </reaction>
</comment>
<keyword evidence="10" id="KW-1185">Reference proteome</keyword>
<feature type="domain" description="Alanine racemase C-terminal" evidence="8">
    <location>
        <begin position="240"/>
        <end position="364"/>
    </location>
</feature>
<evidence type="ECO:0000313" key="9">
    <source>
        <dbReference type="EMBL" id="AZQ43192.1"/>
    </source>
</evidence>
<evidence type="ECO:0000256" key="5">
    <source>
        <dbReference type="HAMAP-Rule" id="MF_01201"/>
    </source>
</evidence>
<sequence length="366" mass="40912">MQGTRLEVNLKALEHNFNYLKSQLDPGVLFMAVVKANAYGHGIIEISKKLQELGTDYFAVAYTEEAIELRDTGITKPILVLHPQSHTLVDCIQRCVEPVIYSVDMLDNILAFAKAESQKNYPIHLEFNTGLNRIGIELEEIDQVLELLSNTDAVKVRGVQSHLAASEDHDEREFTESQLDAFEKVTQQLEEKLGYKFLKHTDNTSGILNYKAGHHSMVRSGIGLYGYGNDLEHDKHLMPVGSLKSQVSQLREVKKGASISYNRSHKATTDMKIAVIALGHGDGINRIYGYGNAQVKINGSWAPTLGIICMDMFMVDVTDIDCKVGDEVIIFDEKHTARDLAENAGTISYELLTGIQKRVQREYIIS</sequence>
<dbReference type="GO" id="GO:0008784">
    <property type="term" value="F:alanine racemase activity"/>
    <property type="evidence" value="ECO:0007669"/>
    <property type="project" value="UniProtKB-UniRule"/>
</dbReference>
<comment type="cofactor">
    <cofactor evidence="2 5 6">
        <name>pyridoxal 5'-phosphate</name>
        <dbReference type="ChEBI" id="CHEBI:597326"/>
    </cofactor>
</comment>
<dbReference type="GO" id="GO:0005829">
    <property type="term" value="C:cytosol"/>
    <property type="evidence" value="ECO:0007669"/>
    <property type="project" value="TreeGrafter"/>
</dbReference>
<dbReference type="KEGG" id="noj:EJ995_02685"/>
<keyword evidence="4 5" id="KW-0413">Isomerase</keyword>
<dbReference type="FunFam" id="3.20.20.10:FF:000002">
    <property type="entry name" value="Alanine racemase"/>
    <property type="match status" value="1"/>
</dbReference>
<dbReference type="CDD" id="cd00430">
    <property type="entry name" value="PLPDE_III_AR"/>
    <property type="match status" value="1"/>
</dbReference>
<evidence type="ECO:0000256" key="7">
    <source>
        <dbReference type="PIRSR" id="PIRSR600821-52"/>
    </source>
</evidence>
<evidence type="ECO:0000256" key="1">
    <source>
        <dbReference type="ARBA" id="ARBA00000316"/>
    </source>
</evidence>
<dbReference type="InterPro" id="IPR029066">
    <property type="entry name" value="PLP-binding_barrel"/>
</dbReference>
<dbReference type="GO" id="GO:0030632">
    <property type="term" value="P:D-alanine biosynthetic process"/>
    <property type="evidence" value="ECO:0007669"/>
    <property type="project" value="UniProtKB-UniRule"/>
</dbReference>
<dbReference type="SMART" id="SM01005">
    <property type="entry name" value="Ala_racemase_C"/>
    <property type="match status" value="1"/>
</dbReference>
<gene>
    <name evidence="9" type="primary">alr</name>
    <name evidence="9" type="ORF">EJ995_02685</name>
</gene>
<evidence type="ECO:0000256" key="3">
    <source>
        <dbReference type="ARBA" id="ARBA00022898"/>
    </source>
</evidence>
<dbReference type="PANTHER" id="PTHR30511">
    <property type="entry name" value="ALANINE RACEMASE"/>
    <property type="match status" value="1"/>
</dbReference>
<dbReference type="InterPro" id="IPR001608">
    <property type="entry name" value="Ala_racemase_N"/>
</dbReference>
<dbReference type="PRINTS" id="PR00992">
    <property type="entry name" value="ALARACEMASE"/>
</dbReference>
<evidence type="ECO:0000256" key="4">
    <source>
        <dbReference type="ARBA" id="ARBA00023235"/>
    </source>
</evidence>
<dbReference type="EC" id="5.1.1.1" evidence="5"/>
<dbReference type="InterPro" id="IPR009006">
    <property type="entry name" value="Ala_racemase/Decarboxylase_C"/>
</dbReference>
<evidence type="ECO:0000256" key="2">
    <source>
        <dbReference type="ARBA" id="ARBA00001933"/>
    </source>
</evidence>
<feature type="active site" description="Proton acceptor; specific for L-alanine" evidence="5">
    <location>
        <position position="261"/>
    </location>
</feature>
<comment type="pathway">
    <text evidence="5">Amino-acid biosynthesis; D-alanine biosynthesis; D-alanine from L-alanine: step 1/1.</text>
</comment>
<dbReference type="Pfam" id="PF00842">
    <property type="entry name" value="Ala_racemase_C"/>
    <property type="match status" value="1"/>
</dbReference>
<dbReference type="OrthoDB" id="9801978at2"/>
<dbReference type="GO" id="GO:0030170">
    <property type="term" value="F:pyridoxal phosphate binding"/>
    <property type="evidence" value="ECO:0007669"/>
    <property type="project" value="UniProtKB-UniRule"/>
</dbReference>
<dbReference type="InterPro" id="IPR020622">
    <property type="entry name" value="Ala_racemase_pyridoxalP-BS"/>
</dbReference>
<dbReference type="InterPro" id="IPR011079">
    <property type="entry name" value="Ala_racemase_C"/>
</dbReference>
<dbReference type="AlphaFoldDB" id="A0A3S9MVL8"/>
<comment type="function">
    <text evidence="5">Catalyzes the interconversion of L-alanine and D-alanine. May also act on other amino acids.</text>
</comment>
<dbReference type="SUPFAM" id="SSF50621">
    <property type="entry name" value="Alanine racemase C-terminal domain-like"/>
    <property type="match status" value="1"/>
</dbReference>
<accession>A0A3S9MVL8</accession>
<evidence type="ECO:0000313" key="10">
    <source>
        <dbReference type="Proteomes" id="UP000279600"/>
    </source>
</evidence>
<feature type="binding site" evidence="5 7">
    <location>
        <position position="133"/>
    </location>
    <ligand>
        <name>substrate</name>
    </ligand>
</feature>
<dbReference type="HAMAP" id="MF_01201">
    <property type="entry name" value="Ala_racemase"/>
    <property type="match status" value="1"/>
</dbReference>
<dbReference type="Proteomes" id="UP000279600">
    <property type="component" value="Chromosome"/>
</dbReference>
<dbReference type="PANTHER" id="PTHR30511:SF0">
    <property type="entry name" value="ALANINE RACEMASE, CATABOLIC-RELATED"/>
    <property type="match status" value="1"/>
</dbReference>
<dbReference type="Pfam" id="PF01168">
    <property type="entry name" value="Ala_racemase_N"/>
    <property type="match status" value="1"/>
</dbReference>
<feature type="modified residue" description="N6-(pyridoxal phosphate)lysine" evidence="5 6">
    <location>
        <position position="35"/>
    </location>
</feature>
<feature type="active site" description="Proton acceptor; specific for D-alanine" evidence="5">
    <location>
        <position position="35"/>
    </location>
</feature>
<dbReference type="UniPathway" id="UPA00042">
    <property type="reaction ID" value="UER00497"/>
</dbReference>
<evidence type="ECO:0000256" key="6">
    <source>
        <dbReference type="PIRSR" id="PIRSR600821-50"/>
    </source>
</evidence>
<dbReference type="NCBIfam" id="TIGR00492">
    <property type="entry name" value="alr"/>
    <property type="match status" value="1"/>
</dbReference>
<dbReference type="Gene3D" id="2.40.37.10">
    <property type="entry name" value="Lyase, Ornithine Decarboxylase, Chain A, domain 1"/>
    <property type="match status" value="1"/>
</dbReference>
<dbReference type="InterPro" id="IPR000821">
    <property type="entry name" value="Ala_racemase"/>
</dbReference>
<organism evidence="9 10">
    <name type="scientific">Nonlabens ponticola</name>
    <dbReference type="NCBI Taxonomy" id="2496866"/>
    <lineage>
        <taxon>Bacteria</taxon>
        <taxon>Pseudomonadati</taxon>
        <taxon>Bacteroidota</taxon>
        <taxon>Flavobacteriia</taxon>
        <taxon>Flavobacteriales</taxon>
        <taxon>Flavobacteriaceae</taxon>
        <taxon>Nonlabens</taxon>
    </lineage>
</organism>
<name>A0A3S9MVL8_9FLAO</name>
<comment type="similarity">
    <text evidence="5">Belongs to the alanine racemase family.</text>
</comment>
<protein>
    <recommendedName>
        <fullName evidence="5">Alanine racemase</fullName>
        <ecNumber evidence="5">5.1.1.1</ecNumber>
    </recommendedName>
</protein>
<dbReference type="RefSeq" id="WP_126445360.1">
    <property type="nucleotide sequence ID" value="NZ_CP034549.1"/>
</dbReference>